<proteinExistence type="predicted"/>
<accession>A0AAI8YIN7</accession>
<dbReference type="AlphaFoldDB" id="A0AAI8YIN7"/>
<keyword evidence="2" id="KW-1185">Reference proteome</keyword>
<organism evidence="1 2">
    <name type="scientific">Anthostomella pinea</name>
    <dbReference type="NCBI Taxonomy" id="933095"/>
    <lineage>
        <taxon>Eukaryota</taxon>
        <taxon>Fungi</taxon>
        <taxon>Dikarya</taxon>
        <taxon>Ascomycota</taxon>
        <taxon>Pezizomycotina</taxon>
        <taxon>Sordariomycetes</taxon>
        <taxon>Xylariomycetidae</taxon>
        <taxon>Xylariales</taxon>
        <taxon>Xylariaceae</taxon>
        <taxon>Anthostomella</taxon>
    </lineage>
</organism>
<gene>
    <name evidence="1" type="ORF">KHLLAP_LOCUS6620</name>
</gene>
<name>A0AAI8YIN7_9PEZI</name>
<comment type="caution">
    <text evidence="1">The sequence shown here is derived from an EMBL/GenBank/DDBJ whole genome shotgun (WGS) entry which is preliminary data.</text>
</comment>
<protein>
    <submittedName>
        <fullName evidence="1">Uu.00g002820.m01.CDS01</fullName>
    </submittedName>
</protein>
<reference evidence="1" key="1">
    <citation type="submission" date="2023-10" db="EMBL/GenBank/DDBJ databases">
        <authorList>
            <person name="Hackl T."/>
        </authorList>
    </citation>
    <scope>NUCLEOTIDE SEQUENCE</scope>
</reference>
<dbReference type="Gene3D" id="3.30.465.10">
    <property type="match status" value="1"/>
</dbReference>
<dbReference type="InterPro" id="IPR016169">
    <property type="entry name" value="FAD-bd_PCMH_sub2"/>
</dbReference>
<dbReference type="Proteomes" id="UP001295740">
    <property type="component" value="Unassembled WGS sequence"/>
</dbReference>
<evidence type="ECO:0000313" key="1">
    <source>
        <dbReference type="EMBL" id="CAJ2506152.1"/>
    </source>
</evidence>
<sequence>MSSSLTDVSSAGEKNNINISWAIRGGEDGGIVTSMTVNVHPRISFPGMTFAITTDNELLSNETTAAVLAHVKLY</sequence>
<evidence type="ECO:0000313" key="2">
    <source>
        <dbReference type="Proteomes" id="UP001295740"/>
    </source>
</evidence>
<dbReference type="EMBL" id="CAUWAG010000008">
    <property type="protein sequence ID" value="CAJ2506152.1"/>
    <property type="molecule type" value="Genomic_DNA"/>
</dbReference>